<evidence type="ECO:0000256" key="8">
    <source>
        <dbReference type="ARBA" id="ARBA00049202"/>
    </source>
</evidence>
<keyword evidence="12" id="KW-1185">Reference proteome</keyword>
<accession>A0ABR3YSJ9</accession>
<protein>
    <recommendedName>
        <fullName evidence="2">tRNA(Phe) 7-[(3-amino-3-carboxypropyl)-4-demethylwyosine(37)-N(4)]-methyltransferase</fullName>
        <ecNumber evidence="2">2.1.1.282</ecNumber>
    </recommendedName>
    <alternativeName>
        <fullName evidence="7">tRNA(Phe) 7-((3-amino-3-carboxypropyl)-4-demethylwyosine(37)-N(4))-methyltransferase</fullName>
    </alternativeName>
</protein>
<keyword evidence="4" id="KW-0808">Transferase</keyword>
<evidence type="ECO:0000256" key="5">
    <source>
        <dbReference type="ARBA" id="ARBA00022691"/>
    </source>
</evidence>
<evidence type="ECO:0000256" key="9">
    <source>
        <dbReference type="SAM" id="MobiDB-lite"/>
    </source>
</evidence>
<evidence type="ECO:0000313" key="12">
    <source>
        <dbReference type="Proteomes" id="UP001583186"/>
    </source>
</evidence>
<evidence type="ECO:0000256" key="3">
    <source>
        <dbReference type="ARBA" id="ARBA00022603"/>
    </source>
</evidence>
<dbReference type="InterPro" id="IPR003827">
    <property type="entry name" value="tRNA_yW-synthesising"/>
</dbReference>
<comment type="caution">
    <text evidence="11">The sequence shown here is derived from an EMBL/GenBank/DDBJ whole genome shotgun (WGS) entry which is preliminary data.</text>
</comment>
<dbReference type="EMBL" id="JAWCUI010000058">
    <property type="protein sequence ID" value="KAL1890835.1"/>
    <property type="molecule type" value="Genomic_DNA"/>
</dbReference>
<sequence>MLPPCPARFTTRKAAILELLARPDDDYTDASPKGAVDEGIRPLIDVINKLDGFVTTSSCAGRVAVFLEGRKGAAPPADERSVPASTTPVPVPASTIASAGGKGGGGKWLFVSHDPLVNGVASDSTSPPQHSSYSGTDWAPVFGLEKDEAATNIDEETVQDNVEQDEERLVHFKFEPMILHVLTASLEHAQLLLRCASAAGFRESGAVSIVPPPLPPAGRGAAATGEDEDDNPSMPIVAVRSMGLALASVVGICRADKAAKENTDSDSAHCIVTPNHLARLARVADERFAVNRTRTERFRVALVEAIEKEEREELAARTGTVVPKRRDENWEDAEARRARKKEEGLRRQAALKEKKAGAGPAQADGADLIAEGLEGASLA</sequence>
<dbReference type="Gene3D" id="3.30.1960.10">
    <property type="entry name" value="tRNA wybutosine-synthesizing-like"/>
    <property type="match status" value="1"/>
</dbReference>
<keyword evidence="3" id="KW-0489">Methyltransferase</keyword>
<evidence type="ECO:0000256" key="7">
    <source>
        <dbReference type="ARBA" id="ARBA00030554"/>
    </source>
</evidence>
<proteinExistence type="inferred from homology"/>
<organism evidence="11 12">
    <name type="scientific">Sporothrix stenoceras</name>
    <dbReference type="NCBI Taxonomy" id="5173"/>
    <lineage>
        <taxon>Eukaryota</taxon>
        <taxon>Fungi</taxon>
        <taxon>Dikarya</taxon>
        <taxon>Ascomycota</taxon>
        <taxon>Pezizomycotina</taxon>
        <taxon>Sordariomycetes</taxon>
        <taxon>Sordariomycetidae</taxon>
        <taxon>Ophiostomatales</taxon>
        <taxon>Ophiostomataceae</taxon>
        <taxon>Sporothrix</taxon>
    </lineage>
</organism>
<reference evidence="11 12" key="1">
    <citation type="journal article" date="2024" name="IMA Fungus">
        <title>IMA Genome - F19 : A genome assembly and annotation guide to empower mycologists, including annotated draft genome sequences of Ceratocystis pirilliformis, Diaporthe australafricana, Fusarium ophioides, Paecilomyces lecythidis, and Sporothrix stenoceras.</title>
        <authorList>
            <person name="Aylward J."/>
            <person name="Wilson A.M."/>
            <person name="Visagie C.M."/>
            <person name="Spraker J."/>
            <person name="Barnes I."/>
            <person name="Buitendag C."/>
            <person name="Ceriani C."/>
            <person name="Del Mar Angel L."/>
            <person name="du Plessis D."/>
            <person name="Fuchs T."/>
            <person name="Gasser K."/>
            <person name="Kramer D."/>
            <person name="Li W."/>
            <person name="Munsamy K."/>
            <person name="Piso A."/>
            <person name="Price J.L."/>
            <person name="Sonnekus B."/>
            <person name="Thomas C."/>
            <person name="van der Nest A."/>
            <person name="van Dijk A."/>
            <person name="van Heerden A."/>
            <person name="van Vuuren N."/>
            <person name="Yilmaz N."/>
            <person name="Duong T.A."/>
            <person name="van der Merwe N.A."/>
            <person name="Wingfield M.J."/>
            <person name="Wingfield B.D."/>
        </authorList>
    </citation>
    <scope>NUCLEOTIDE SEQUENCE [LARGE SCALE GENOMIC DNA]</scope>
    <source>
        <strain evidence="11 12">CMW 5346</strain>
    </source>
</reference>
<comment type="similarity">
    <text evidence="1">Belongs to the TYW3 family.</text>
</comment>
<evidence type="ECO:0000256" key="4">
    <source>
        <dbReference type="ARBA" id="ARBA00022679"/>
    </source>
</evidence>
<evidence type="ECO:0000259" key="10">
    <source>
        <dbReference type="Pfam" id="PF02676"/>
    </source>
</evidence>
<keyword evidence="5" id="KW-0949">S-adenosyl-L-methionine</keyword>
<evidence type="ECO:0000313" key="11">
    <source>
        <dbReference type="EMBL" id="KAL1890835.1"/>
    </source>
</evidence>
<gene>
    <name evidence="11" type="ORF">Sste5346_007976</name>
</gene>
<evidence type="ECO:0000256" key="2">
    <source>
        <dbReference type="ARBA" id="ARBA00012750"/>
    </source>
</evidence>
<dbReference type="Proteomes" id="UP001583186">
    <property type="component" value="Unassembled WGS sequence"/>
</dbReference>
<name>A0ABR3YSJ9_9PEZI</name>
<feature type="domain" description="tRNA wybutosine-synthesizing protein" evidence="10">
    <location>
        <begin position="12"/>
        <end position="302"/>
    </location>
</feature>
<evidence type="ECO:0000256" key="6">
    <source>
        <dbReference type="ARBA" id="ARBA00022694"/>
    </source>
</evidence>
<keyword evidence="6" id="KW-0819">tRNA processing</keyword>
<dbReference type="SUPFAM" id="SSF111278">
    <property type="entry name" value="SSo0622-like"/>
    <property type="match status" value="1"/>
</dbReference>
<dbReference type="EC" id="2.1.1.282" evidence="2"/>
<feature type="region of interest" description="Disordered" evidence="9">
    <location>
        <begin position="330"/>
        <end position="364"/>
    </location>
</feature>
<dbReference type="InterPro" id="IPR036602">
    <property type="entry name" value="tRNA_yW-synthesising-like_sf"/>
</dbReference>
<dbReference type="PANTHER" id="PTHR48418:SF1">
    <property type="entry name" value="TRNA WYBUTOSINE-SYNTHESIZING PROTEIN 3"/>
    <property type="match status" value="1"/>
</dbReference>
<feature type="region of interest" description="Disordered" evidence="9">
    <location>
        <begin position="212"/>
        <end position="231"/>
    </location>
</feature>
<dbReference type="PANTHER" id="PTHR48418">
    <property type="entry name" value="TRNA WYBUTOSINE-SYNTHESIZING PROTEIN 3"/>
    <property type="match status" value="1"/>
</dbReference>
<feature type="compositionally biased region" description="Basic and acidic residues" evidence="9">
    <location>
        <begin position="330"/>
        <end position="356"/>
    </location>
</feature>
<dbReference type="Pfam" id="PF02676">
    <property type="entry name" value="TYW3"/>
    <property type="match status" value="1"/>
</dbReference>
<comment type="catalytic activity">
    <reaction evidence="8">
        <text>4-demethyl-7-[(3S)-3-amino-3-carboxypropyl]wyosine(37) in tRNA(Phe) + S-adenosyl-L-methionine = 7-[(3S)-3-amino-3-carboxypropyl]wyosine(37) in tRNA(Phe) + S-adenosyl-L-homocysteine + H(+)</text>
        <dbReference type="Rhea" id="RHEA:36635"/>
        <dbReference type="Rhea" id="RHEA-COMP:10378"/>
        <dbReference type="Rhea" id="RHEA-COMP:10379"/>
        <dbReference type="ChEBI" id="CHEBI:15378"/>
        <dbReference type="ChEBI" id="CHEBI:57856"/>
        <dbReference type="ChEBI" id="CHEBI:59789"/>
        <dbReference type="ChEBI" id="CHEBI:73543"/>
        <dbReference type="ChEBI" id="CHEBI:73550"/>
        <dbReference type="EC" id="2.1.1.282"/>
    </reaction>
</comment>
<evidence type="ECO:0000256" key="1">
    <source>
        <dbReference type="ARBA" id="ARBA00008569"/>
    </source>
</evidence>